<dbReference type="Proteomes" id="UP000281406">
    <property type="component" value="Unassembled WGS sequence"/>
</dbReference>
<organism evidence="2 3">
    <name type="scientific">Anabarilius grahami</name>
    <name type="common">Kanglang fish</name>
    <name type="synonym">Barilius grahami</name>
    <dbReference type="NCBI Taxonomy" id="495550"/>
    <lineage>
        <taxon>Eukaryota</taxon>
        <taxon>Metazoa</taxon>
        <taxon>Chordata</taxon>
        <taxon>Craniata</taxon>
        <taxon>Vertebrata</taxon>
        <taxon>Euteleostomi</taxon>
        <taxon>Actinopterygii</taxon>
        <taxon>Neopterygii</taxon>
        <taxon>Teleostei</taxon>
        <taxon>Ostariophysi</taxon>
        <taxon>Cypriniformes</taxon>
        <taxon>Xenocyprididae</taxon>
        <taxon>Xenocypridinae</taxon>
        <taxon>Xenocypridinae incertae sedis</taxon>
        <taxon>Anabarilius</taxon>
    </lineage>
</organism>
<feature type="region of interest" description="Disordered" evidence="1">
    <location>
        <begin position="81"/>
        <end position="106"/>
    </location>
</feature>
<sequence>MEEVPEEDKHKKIQGGAGGGVNQGMALSRSGWGGDPGHSQECDPRWRRWREEPWWKECQRRSLKLECFWVGTGMELGLVSSSSVPAVSGDSQDTSTHSTKAVKLPQGPSPDNWAFVVLLGPVNKKVLRQSSGNVSSRFYDTPHHRHPQAANSITHALNGANPQRPYTTS</sequence>
<dbReference type="AlphaFoldDB" id="A0A3N0XNZ1"/>
<proteinExistence type="predicted"/>
<evidence type="ECO:0000313" key="3">
    <source>
        <dbReference type="Proteomes" id="UP000281406"/>
    </source>
</evidence>
<dbReference type="EMBL" id="RJVU01067364">
    <property type="protein sequence ID" value="ROI83756.1"/>
    <property type="molecule type" value="Genomic_DNA"/>
</dbReference>
<feature type="region of interest" description="Disordered" evidence="1">
    <location>
        <begin position="135"/>
        <end position="169"/>
    </location>
</feature>
<evidence type="ECO:0000256" key="1">
    <source>
        <dbReference type="SAM" id="MobiDB-lite"/>
    </source>
</evidence>
<accession>A0A3N0XNZ1</accession>
<keyword evidence="3" id="KW-1185">Reference proteome</keyword>
<feature type="compositionally biased region" description="Polar residues" evidence="1">
    <location>
        <begin position="149"/>
        <end position="169"/>
    </location>
</feature>
<reference evidence="2 3" key="1">
    <citation type="submission" date="2018-10" db="EMBL/GenBank/DDBJ databases">
        <title>Genome assembly for a Yunnan-Guizhou Plateau 3E fish, Anabarilius grahami (Regan), and its evolutionary and genetic applications.</title>
        <authorList>
            <person name="Jiang W."/>
        </authorList>
    </citation>
    <scope>NUCLEOTIDE SEQUENCE [LARGE SCALE GENOMIC DNA]</scope>
    <source>
        <strain evidence="2">AG-KIZ</strain>
        <tissue evidence="2">Muscle</tissue>
    </source>
</reference>
<feature type="region of interest" description="Disordered" evidence="1">
    <location>
        <begin position="1"/>
        <end position="46"/>
    </location>
</feature>
<evidence type="ECO:0000313" key="2">
    <source>
        <dbReference type="EMBL" id="ROI83756.1"/>
    </source>
</evidence>
<gene>
    <name evidence="2" type="ORF">DPX16_14698</name>
</gene>
<feature type="compositionally biased region" description="Low complexity" evidence="1">
    <location>
        <begin position="81"/>
        <end position="91"/>
    </location>
</feature>
<comment type="caution">
    <text evidence="2">The sequence shown here is derived from an EMBL/GenBank/DDBJ whole genome shotgun (WGS) entry which is preliminary data.</text>
</comment>
<name>A0A3N0XNZ1_ANAGA</name>
<protein>
    <submittedName>
        <fullName evidence="2">Uncharacterized protein</fullName>
    </submittedName>
</protein>